<dbReference type="Gene3D" id="1.25.40.390">
    <property type="match status" value="1"/>
</dbReference>
<dbReference type="Proteomes" id="UP000007435">
    <property type="component" value="Chromosome"/>
</dbReference>
<evidence type="ECO:0000313" key="3">
    <source>
        <dbReference type="Proteomes" id="UP000007435"/>
    </source>
</evidence>
<dbReference type="AlphaFoldDB" id="E4RX92"/>
<dbReference type="STRING" id="649349.Lbys_3356"/>
<feature type="chain" id="PRO_5003187007" description="Lipoprotein" evidence="1">
    <location>
        <begin position="25"/>
        <end position="479"/>
    </location>
</feature>
<dbReference type="SUPFAM" id="SSF48452">
    <property type="entry name" value="TPR-like"/>
    <property type="match status" value="1"/>
</dbReference>
<feature type="signal peptide" evidence="1">
    <location>
        <begin position="1"/>
        <end position="24"/>
    </location>
</feature>
<accession>E4RX92</accession>
<name>E4RX92_LEAB4</name>
<evidence type="ECO:0000313" key="2">
    <source>
        <dbReference type="EMBL" id="ADQ19007.1"/>
    </source>
</evidence>
<reference key="1">
    <citation type="submission" date="2010-11" db="EMBL/GenBank/DDBJ databases">
        <title>The complete genome of Leadbetterella byssophila DSM 17132.</title>
        <authorList>
            <consortium name="US DOE Joint Genome Institute (JGI-PGF)"/>
            <person name="Lucas S."/>
            <person name="Copeland A."/>
            <person name="Lapidus A."/>
            <person name="Glavina del Rio T."/>
            <person name="Dalin E."/>
            <person name="Tice H."/>
            <person name="Bruce D."/>
            <person name="Goodwin L."/>
            <person name="Pitluck S."/>
            <person name="Kyrpides N."/>
            <person name="Mavromatis K."/>
            <person name="Ivanova N."/>
            <person name="Teshima H."/>
            <person name="Brettin T."/>
            <person name="Detter J.C."/>
            <person name="Han C."/>
            <person name="Tapia R."/>
            <person name="Land M."/>
            <person name="Hauser L."/>
            <person name="Markowitz V."/>
            <person name="Cheng J.-F."/>
            <person name="Hugenholtz P."/>
            <person name="Woyke T."/>
            <person name="Wu D."/>
            <person name="Tindall B."/>
            <person name="Pomrenke H.G."/>
            <person name="Brambilla E."/>
            <person name="Klenk H.-P."/>
            <person name="Eisen J.A."/>
        </authorList>
    </citation>
    <scope>NUCLEOTIDE SEQUENCE [LARGE SCALE GENOMIC DNA]</scope>
    <source>
        <strain>DSM 17132</strain>
    </source>
</reference>
<keyword evidence="3" id="KW-1185">Reference proteome</keyword>
<protein>
    <recommendedName>
        <fullName evidence="4">Lipoprotein</fullName>
    </recommendedName>
</protein>
<dbReference type="PROSITE" id="PS51257">
    <property type="entry name" value="PROKAR_LIPOPROTEIN"/>
    <property type="match status" value="1"/>
</dbReference>
<dbReference type="EMBL" id="CP002305">
    <property type="protein sequence ID" value="ADQ19007.1"/>
    <property type="molecule type" value="Genomic_DNA"/>
</dbReference>
<dbReference type="OrthoDB" id="843771at2"/>
<dbReference type="eggNOG" id="COG0521">
    <property type="taxonomic scope" value="Bacteria"/>
</dbReference>
<reference evidence="2 3" key="2">
    <citation type="journal article" date="2011" name="Stand. Genomic Sci.">
        <title>Complete genome sequence of Leadbetterella byssophila type strain (4M15).</title>
        <authorList>
            <person name="Abt B."/>
            <person name="Teshima H."/>
            <person name="Lucas S."/>
            <person name="Lapidus A."/>
            <person name="Del Rio T.G."/>
            <person name="Nolan M."/>
            <person name="Tice H."/>
            <person name="Cheng J.F."/>
            <person name="Pitluck S."/>
            <person name="Liolios K."/>
            <person name="Pagani I."/>
            <person name="Ivanova N."/>
            <person name="Mavromatis K."/>
            <person name="Pati A."/>
            <person name="Tapia R."/>
            <person name="Han C."/>
            <person name="Goodwin L."/>
            <person name="Chen A."/>
            <person name="Palaniappan K."/>
            <person name="Land M."/>
            <person name="Hauser L."/>
            <person name="Chang Y.J."/>
            <person name="Jeffries C.D."/>
            <person name="Rohde M."/>
            <person name="Goker M."/>
            <person name="Tindall B.J."/>
            <person name="Detter J.C."/>
            <person name="Woyke T."/>
            <person name="Bristow J."/>
            <person name="Eisen J.A."/>
            <person name="Markowitz V."/>
            <person name="Hugenholtz P."/>
            <person name="Klenk H.P."/>
            <person name="Kyrpides N.C."/>
        </authorList>
    </citation>
    <scope>NUCLEOTIDE SEQUENCE [LARGE SCALE GENOMIC DNA]</scope>
    <source>
        <strain evidence="3">DSM 17132 / JCM 16389 / KACC 11308 / NBRC 106382 / 4M15</strain>
    </source>
</reference>
<dbReference type="RefSeq" id="WP_013410032.1">
    <property type="nucleotide sequence ID" value="NC_014655.1"/>
</dbReference>
<evidence type="ECO:0008006" key="4">
    <source>
        <dbReference type="Google" id="ProtNLM"/>
    </source>
</evidence>
<organism evidence="2 3">
    <name type="scientific">Leadbetterella byssophila (strain DSM 17132 / JCM 16389 / KACC 11308 / NBRC 106382 / 4M15)</name>
    <dbReference type="NCBI Taxonomy" id="649349"/>
    <lineage>
        <taxon>Bacteria</taxon>
        <taxon>Pseudomonadati</taxon>
        <taxon>Bacteroidota</taxon>
        <taxon>Cytophagia</taxon>
        <taxon>Cytophagales</taxon>
        <taxon>Leadbetterellaceae</taxon>
        <taxon>Leadbetterella</taxon>
    </lineage>
</organism>
<proteinExistence type="predicted"/>
<dbReference type="InterPro" id="IPR041662">
    <property type="entry name" value="SusD-like_2"/>
</dbReference>
<sequence>MKKVRIYILASLMTAGLSSCDLFSDFGDINDNPAATTTPIPAALMTNVQAGLGGYAYMITPGYFCQYFAESQYSSASLYATPQSDFTGTYSGSLYDLQNIINMDDSKSMSAVATILQQYIFWTITDRWGDVPYSEALQGASYARPKYDTQEEIYKGMIAKLKEANAMFDGSLIRGDLIYNGDAAKWKKAANTMRMLMALQLSNRYPNSGDYAATEFNAALNDPAGIITTNADNFQLTYPGGNFPSPYWTIYNGRRDVGESDTMTELMKSLGDGRQEAYGGVTDEYGIPNTSVSSNVGLPYGVARATAEAFTSSNPGWARVLRGDLRQSNSTVFIITASQAFLARAEAANLGWTNDNLNTVYRTGIQLNFEQWGLNTPANAYFNQATVVLAEAGAAANKKNIAIQRYIASYPDGLQGWNIWRKTGFPQLTPAKDATNASKQIPHRYLYGAGEYTSNKESVEAAVARVGGSYDQDAKVWWE</sequence>
<dbReference type="HOGENOM" id="CLU_025928_1_0_10"/>
<evidence type="ECO:0000256" key="1">
    <source>
        <dbReference type="SAM" id="SignalP"/>
    </source>
</evidence>
<keyword evidence="1" id="KW-0732">Signal</keyword>
<dbReference type="InterPro" id="IPR011990">
    <property type="entry name" value="TPR-like_helical_dom_sf"/>
</dbReference>
<dbReference type="KEGG" id="lby:Lbys_3356"/>
<dbReference type="Pfam" id="PF12771">
    <property type="entry name" value="SusD-like_2"/>
    <property type="match status" value="1"/>
</dbReference>
<gene>
    <name evidence="2" type="ordered locus">Lbys_3356</name>
</gene>